<evidence type="ECO:0000313" key="1">
    <source>
        <dbReference type="EMBL" id="WVZ21519.1"/>
    </source>
</evidence>
<evidence type="ECO:0000313" key="2">
    <source>
        <dbReference type="Proteomes" id="UP001374535"/>
    </source>
</evidence>
<dbReference type="Proteomes" id="UP001374535">
    <property type="component" value="Chromosome 2"/>
</dbReference>
<protein>
    <submittedName>
        <fullName evidence="1">Uncharacterized protein</fullName>
    </submittedName>
</protein>
<accession>A0AAQ3S6V9</accession>
<organism evidence="1 2">
    <name type="scientific">Vigna mungo</name>
    <name type="common">Black gram</name>
    <name type="synonym">Phaseolus mungo</name>
    <dbReference type="NCBI Taxonomy" id="3915"/>
    <lineage>
        <taxon>Eukaryota</taxon>
        <taxon>Viridiplantae</taxon>
        <taxon>Streptophyta</taxon>
        <taxon>Embryophyta</taxon>
        <taxon>Tracheophyta</taxon>
        <taxon>Spermatophyta</taxon>
        <taxon>Magnoliopsida</taxon>
        <taxon>eudicotyledons</taxon>
        <taxon>Gunneridae</taxon>
        <taxon>Pentapetalae</taxon>
        <taxon>rosids</taxon>
        <taxon>fabids</taxon>
        <taxon>Fabales</taxon>
        <taxon>Fabaceae</taxon>
        <taxon>Papilionoideae</taxon>
        <taxon>50 kb inversion clade</taxon>
        <taxon>NPAAA clade</taxon>
        <taxon>indigoferoid/millettioid clade</taxon>
        <taxon>Phaseoleae</taxon>
        <taxon>Vigna</taxon>
    </lineage>
</organism>
<keyword evidence="2" id="KW-1185">Reference proteome</keyword>
<sequence>MLSLIQLFSEEKSCSSPEASPTKACNNCFLCCFRCGRIPSLSSIDSSSSLVCSKVASTLREPKTCTSCPLVTYASKSSLNVKFELLRLFSDITLSGYKSEELVEFGTSTVKCSALHFALFSSDSWLTDVKPLSDV</sequence>
<gene>
    <name evidence="1" type="ORF">V8G54_008841</name>
</gene>
<name>A0AAQ3S6V9_VIGMU</name>
<dbReference type="AlphaFoldDB" id="A0AAQ3S6V9"/>
<proteinExistence type="predicted"/>
<dbReference type="EMBL" id="CP144699">
    <property type="protein sequence ID" value="WVZ21519.1"/>
    <property type="molecule type" value="Genomic_DNA"/>
</dbReference>
<reference evidence="1 2" key="1">
    <citation type="journal article" date="2023" name="Life. Sci Alliance">
        <title>Evolutionary insights into 3D genome organization and epigenetic landscape of Vigna mungo.</title>
        <authorList>
            <person name="Junaid A."/>
            <person name="Singh B."/>
            <person name="Bhatia S."/>
        </authorList>
    </citation>
    <scope>NUCLEOTIDE SEQUENCE [LARGE SCALE GENOMIC DNA]</scope>
    <source>
        <strain evidence="1">Urdbean</strain>
    </source>
</reference>